<feature type="transmembrane region" description="Helical" evidence="8">
    <location>
        <begin position="149"/>
        <end position="169"/>
    </location>
</feature>
<protein>
    <submittedName>
        <fullName evidence="9">Aromatic amino acid permease</fullName>
    </submittedName>
</protein>
<dbReference type="AlphaFoldDB" id="A0A0G0VEI9"/>
<accession>A0A0G0VEI9</accession>
<evidence type="ECO:0000256" key="1">
    <source>
        <dbReference type="ARBA" id="ARBA00004429"/>
    </source>
</evidence>
<evidence type="ECO:0000313" key="10">
    <source>
        <dbReference type="Proteomes" id="UP000033930"/>
    </source>
</evidence>
<feature type="transmembrane region" description="Helical" evidence="8">
    <location>
        <begin position="12"/>
        <end position="30"/>
    </location>
</feature>
<dbReference type="PANTHER" id="PTHR22950:SF461">
    <property type="entry name" value="AMINO ACID TRANSPORTER TRANSMEMBRANE DOMAIN-CONTAINING PROTEIN"/>
    <property type="match status" value="1"/>
</dbReference>
<feature type="transmembrane region" description="Helical" evidence="8">
    <location>
        <begin position="175"/>
        <end position="196"/>
    </location>
</feature>
<comment type="caution">
    <text evidence="9">The sequence shown here is derived from an EMBL/GenBank/DDBJ whole genome shotgun (WGS) entry which is preliminary data.</text>
</comment>
<proteinExistence type="predicted"/>
<feature type="transmembrane region" description="Helical" evidence="8">
    <location>
        <begin position="36"/>
        <end position="60"/>
    </location>
</feature>
<evidence type="ECO:0000256" key="7">
    <source>
        <dbReference type="ARBA" id="ARBA00023136"/>
    </source>
</evidence>
<dbReference type="Pfam" id="PF03222">
    <property type="entry name" value="Trp_Tyr_perm"/>
    <property type="match status" value="1"/>
</dbReference>
<dbReference type="GO" id="GO:0005886">
    <property type="term" value="C:plasma membrane"/>
    <property type="evidence" value="ECO:0007669"/>
    <property type="project" value="UniProtKB-SubCell"/>
</dbReference>
<keyword evidence="3" id="KW-1003">Cell membrane</keyword>
<keyword evidence="7 8" id="KW-0472">Membrane</keyword>
<evidence type="ECO:0000256" key="8">
    <source>
        <dbReference type="SAM" id="Phobius"/>
    </source>
</evidence>
<feature type="transmembrane region" description="Helical" evidence="8">
    <location>
        <begin position="81"/>
        <end position="104"/>
    </location>
</feature>
<dbReference type="Gene3D" id="1.20.1740.10">
    <property type="entry name" value="Amino acid/polyamine transporter I"/>
    <property type="match status" value="1"/>
</dbReference>
<feature type="transmembrane region" description="Helical" evidence="8">
    <location>
        <begin position="319"/>
        <end position="339"/>
    </location>
</feature>
<dbReference type="Proteomes" id="UP000033930">
    <property type="component" value="Unassembled WGS sequence"/>
</dbReference>
<evidence type="ECO:0000256" key="4">
    <source>
        <dbReference type="ARBA" id="ARBA00022519"/>
    </source>
</evidence>
<evidence type="ECO:0000256" key="3">
    <source>
        <dbReference type="ARBA" id="ARBA00022475"/>
    </source>
</evidence>
<keyword evidence="6 8" id="KW-1133">Transmembrane helix</keyword>
<comment type="subcellular location">
    <subcellularLocation>
        <location evidence="1">Cell inner membrane</location>
        <topology evidence="1">Multi-pass membrane protein</topology>
    </subcellularLocation>
</comment>
<dbReference type="GO" id="GO:0015179">
    <property type="term" value="F:L-amino acid transmembrane transporter activity"/>
    <property type="evidence" value="ECO:0007669"/>
    <property type="project" value="TreeGrafter"/>
</dbReference>
<feature type="transmembrane region" description="Helical" evidence="8">
    <location>
        <begin position="292"/>
        <end position="313"/>
    </location>
</feature>
<feature type="transmembrane region" description="Helical" evidence="8">
    <location>
        <begin position="216"/>
        <end position="238"/>
    </location>
</feature>
<evidence type="ECO:0000256" key="6">
    <source>
        <dbReference type="ARBA" id="ARBA00022989"/>
    </source>
</evidence>
<dbReference type="InterPro" id="IPR018227">
    <property type="entry name" value="Amino_acid_transport_2"/>
</dbReference>
<keyword evidence="5 8" id="KW-0812">Transmembrane</keyword>
<name>A0A0G0VEI9_9BACT</name>
<keyword evidence="2" id="KW-0813">Transport</keyword>
<evidence type="ECO:0000256" key="5">
    <source>
        <dbReference type="ARBA" id="ARBA00022692"/>
    </source>
</evidence>
<feature type="transmembrane region" description="Helical" evidence="8">
    <location>
        <begin position="116"/>
        <end position="137"/>
    </location>
</feature>
<feature type="transmembrane region" description="Helical" evidence="8">
    <location>
        <begin position="258"/>
        <end position="280"/>
    </location>
</feature>
<evidence type="ECO:0000313" key="9">
    <source>
        <dbReference type="EMBL" id="KKR99268.1"/>
    </source>
</evidence>
<organism evidence="9 10">
    <name type="scientific">Candidatus Uhrbacteria bacterium GW2011_GWC1_41_20</name>
    <dbReference type="NCBI Taxonomy" id="1618983"/>
    <lineage>
        <taxon>Bacteria</taxon>
        <taxon>Candidatus Uhriibacteriota</taxon>
    </lineage>
</organism>
<feature type="transmembrane region" description="Helical" evidence="8">
    <location>
        <begin position="360"/>
        <end position="377"/>
    </location>
</feature>
<dbReference type="PANTHER" id="PTHR22950">
    <property type="entry name" value="AMINO ACID TRANSPORTER"/>
    <property type="match status" value="1"/>
</dbReference>
<keyword evidence="4" id="KW-0997">Cell inner membrane</keyword>
<reference evidence="9 10" key="1">
    <citation type="journal article" date="2015" name="Nature">
        <title>rRNA introns, odd ribosomes, and small enigmatic genomes across a large radiation of phyla.</title>
        <authorList>
            <person name="Brown C.T."/>
            <person name="Hug L.A."/>
            <person name="Thomas B.C."/>
            <person name="Sharon I."/>
            <person name="Castelle C.J."/>
            <person name="Singh A."/>
            <person name="Wilkins M.J."/>
            <person name="Williams K.H."/>
            <person name="Banfield J.F."/>
        </authorList>
    </citation>
    <scope>NUCLEOTIDE SEQUENCE [LARGE SCALE GENOMIC DNA]</scope>
</reference>
<dbReference type="EMBL" id="LCAW01000008">
    <property type="protein sequence ID" value="KKR99268.1"/>
    <property type="molecule type" value="Genomic_DNA"/>
</dbReference>
<evidence type="ECO:0000256" key="2">
    <source>
        <dbReference type="ARBA" id="ARBA00022448"/>
    </source>
</evidence>
<gene>
    <name evidence="9" type="ORF">UU50_C0008G0024</name>
</gene>
<sequence>MTLKSRAFIKSVQSLIGTVIGVGIFGLPYVSSQAGYFVGLGYLIILGIVSYILVHAYGQISIALNNHNRISKSVEQFLGTFWGRVASVALFCSNWGAMLAYIIIGGEFLHALLYPIIHFPVLYFQLAFFIVSAFILIGGLGFVSRMEVVSVFILLILLIVIMGGSVPYVDLNNLMYIDTSLVFLPFGVVFFAFGGLGTVPEMRDILGRHKQMIGRAIAFGLGIVGLIYLLFSAIVVGVTGTGTTEEAILGLGNVVGSWAIIVGSLIGLFAVFTSFIILGVQVMDTAIFDFKARYMSGWLWAVSVPIVLFLFGARDFINVIGFTGGVFGVIIGLLIIAMYKRAKSQLSKRALTLPDWMLDSVAVILMLGMIVTVWGVLSV</sequence>